<dbReference type="PANTHER" id="PTHR23022">
    <property type="entry name" value="TRANSPOSABLE ELEMENT-RELATED"/>
    <property type="match status" value="1"/>
</dbReference>
<dbReference type="InterPro" id="IPR052338">
    <property type="entry name" value="Transposase_5"/>
</dbReference>
<dbReference type="PANTHER" id="PTHR23022:SF129">
    <property type="entry name" value="TRANSPOSABLE ELEMENT TC3 TRANSPOSASE"/>
    <property type="match status" value="1"/>
</dbReference>
<dbReference type="GO" id="GO:0003676">
    <property type="term" value="F:nucleic acid binding"/>
    <property type="evidence" value="ECO:0007669"/>
    <property type="project" value="InterPro"/>
</dbReference>
<proteinExistence type="predicted"/>
<name>A0AAD5MAW3_PYTIN</name>
<keyword evidence="2" id="KW-1185">Reference proteome</keyword>
<dbReference type="Gene3D" id="3.30.420.10">
    <property type="entry name" value="Ribonuclease H-like superfamily/Ribonuclease H"/>
    <property type="match status" value="1"/>
</dbReference>
<dbReference type="Proteomes" id="UP001209570">
    <property type="component" value="Unassembled WGS sequence"/>
</dbReference>
<sequence>MDQTIDLTLAYKAARMSWATEKLTHDHDWKCVVFSDEKKFNLDGPDGFEHYWRDLRRPALTCVRRQQGGGSVMAWGGMSWEVKTELAILVGKQASANYVYTLSEYLLPFAHLREFFQEMEVQVMEWPARSPDMNPIENLWASMTRPIDIELPFDTDMEAYPENSTTSDDGLEDLDMTAAISATDRSARHEPREFQLRHNARVVCTLGFHTPAKMKFNISPRRMMLATVTK</sequence>
<gene>
    <name evidence="1" type="ORF">P43SY_008930</name>
</gene>
<dbReference type="InterPro" id="IPR036397">
    <property type="entry name" value="RNaseH_sf"/>
</dbReference>
<dbReference type="EMBL" id="JAKCXM010000010">
    <property type="protein sequence ID" value="KAJ0408583.1"/>
    <property type="molecule type" value="Genomic_DNA"/>
</dbReference>
<accession>A0AAD5MAW3</accession>
<evidence type="ECO:0000313" key="1">
    <source>
        <dbReference type="EMBL" id="KAJ0408583.1"/>
    </source>
</evidence>
<evidence type="ECO:0000313" key="2">
    <source>
        <dbReference type="Proteomes" id="UP001209570"/>
    </source>
</evidence>
<dbReference type="AlphaFoldDB" id="A0AAD5MAW3"/>
<organism evidence="1 2">
    <name type="scientific">Pythium insidiosum</name>
    <name type="common">Pythiosis disease agent</name>
    <dbReference type="NCBI Taxonomy" id="114742"/>
    <lineage>
        <taxon>Eukaryota</taxon>
        <taxon>Sar</taxon>
        <taxon>Stramenopiles</taxon>
        <taxon>Oomycota</taxon>
        <taxon>Peronosporomycetes</taxon>
        <taxon>Pythiales</taxon>
        <taxon>Pythiaceae</taxon>
        <taxon>Pythium</taxon>
    </lineage>
</organism>
<protein>
    <recommendedName>
        <fullName evidence="3">Tc1-like transposase DDE domain-containing protein</fullName>
    </recommendedName>
</protein>
<evidence type="ECO:0008006" key="3">
    <source>
        <dbReference type="Google" id="ProtNLM"/>
    </source>
</evidence>
<reference evidence="1" key="1">
    <citation type="submission" date="2021-12" db="EMBL/GenBank/DDBJ databases">
        <title>Prjna785345.</title>
        <authorList>
            <person name="Rujirawat T."/>
            <person name="Krajaejun T."/>
        </authorList>
    </citation>
    <scope>NUCLEOTIDE SEQUENCE</scope>
    <source>
        <strain evidence="1">Pi057C3</strain>
    </source>
</reference>
<comment type="caution">
    <text evidence="1">The sequence shown here is derived from an EMBL/GenBank/DDBJ whole genome shotgun (WGS) entry which is preliminary data.</text>
</comment>